<evidence type="ECO:0000313" key="2">
    <source>
        <dbReference type="EMBL" id="KAF2867882.1"/>
    </source>
</evidence>
<dbReference type="AlphaFoldDB" id="A0A7C8MA26"/>
<dbReference type="EMBL" id="JAADJZ010000021">
    <property type="protein sequence ID" value="KAF2867882.1"/>
    <property type="molecule type" value="Genomic_DNA"/>
</dbReference>
<evidence type="ECO:0000313" key="3">
    <source>
        <dbReference type="Proteomes" id="UP000481861"/>
    </source>
</evidence>
<name>A0A7C8MA26_9PLEO</name>
<accession>A0A7C8MA26</accession>
<sequence>MRGLHMNATSALLRLPSLRDVTLYGCQETSLNSGRERIENYDDDPPPFDCAPRSSNVAILRFQQCESVRIETLVNYVESCKSLKSFALDIIDSGSRLASTGGLGRLVRILKREHLDLENLSLKEKFDGVSFPDISCQIGSLLEFRNLKYLEAPLHLLLGRPESQLQTDPEDIHTLLPLSLETLVLDKQYSSTYVSSWSLPLTSRDFNHFMTGLASECETRLVSLKTVLIRYDTGGKEHGRFLCDFHLLTQRFEALRVNFNYAFWWKRSFHEGSKEERLGELEELFGRDIAVEYRKHFEVQLNCNIKIPLSVSEEGNFFVDVDERAEDREAMARFKKQEQYPADYSSDEDYYANEDDADDADDTEQWFDANETLEEPE</sequence>
<reference evidence="2 3" key="1">
    <citation type="submission" date="2020-01" db="EMBL/GenBank/DDBJ databases">
        <authorList>
            <consortium name="DOE Joint Genome Institute"/>
            <person name="Haridas S."/>
            <person name="Albert R."/>
            <person name="Binder M."/>
            <person name="Bloem J."/>
            <person name="Labutti K."/>
            <person name="Salamov A."/>
            <person name="Andreopoulos B."/>
            <person name="Baker S.E."/>
            <person name="Barry K."/>
            <person name="Bills G."/>
            <person name="Bluhm B.H."/>
            <person name="Cannon C."/>
            <person name="Castanera R."/>
            <person name="Culley D.E."/>
            <person name="Daum C."/>
            <person name="Ezra D."/>
            <person name="Gonzalez J.B."/>
            <person name="Henrissat B."/>
            <person name="Kuo A."/>
            <person name="Liang C."/>
            <person name="Lipzen A."/>
            <person name="Lutzoni F."/>
            <person name="Magnuson J."/>
            <person name="Mondo S."/>
            <person name="Nolan M."/>
            <person name="Ohm R."/>
            <person name="Pangilinan J."/>
            <person name="Park H.-J.H."/>
            <person name="Ramirez L."/>
            <person name="Alfaro M."/>
            <person name="Sun H."/>
            <person name="Tritt A."/>
            <person name="Yoshinaga Y."/>
            <person name="Zwiers L.-H.L."/>
            <person name="Turgeon B.G."/>
            <person name="Goodwin S.B."/>
            <person name="Spatafora J.W."/>
            <person name="Crous P.W."/>
            <person name="Grigoriev I.V."/>
        </authorList>
    </citation>
    <scope>NUCLEOTIDE SEQUENCE [LARGE SCALE GENOMIC DNA]</scope>
    <source>
        <strain evidence="2 3">CBS 611.86</strain>
    </source>
</reference>
<protein>
    <submittedName>
        <fullName evidence="2">Uncharacterized protein</fullName>
    </submittedName>
</protein>
<comment type="caution">
    <text evidence="2">The sequence shown here is derived from an EMBL/GenBank/DDBJ whole genome shotgun (WGS) entry which is preliminary data.</text>
</comment>
<keyword evidence="3" id="KW-1185">Reference proteome</keyword>
<dbReference type="OrthoDB" id="3767034at2759"/>
<feature type="compositionally biased region" description="Acidic residues" evidence="1">
    <location>
        <begin position="345"/>
        <end position="377"/>
    </location>
</feature>
<proteinExistence type="predicted"/>
<gene>
    <name evidence="2" type="ORF">BDV95DRAFT_610321</name>
</gene>
<dbReference type="Proteomes" id="UP000481861">
    <property type="component" value="Unassembled WGS sequence"/>
</dbReference>
<evidence type="ECO:0000256" key="1">
    <source>
        <dbReference type="SAM" id="MobiDB-lite"/>
    </source>
</evidence>
<feature type="region of interest" description="Disordered" evidence="1">
    <location>
        <begin position="337"/>
        <end position="377"/>
    </location>
</feature>
<organism evidence="2 3">
    <name type="scientific">Massariosphaeria phaeospora</name>
    <dbReference type="NCBI Taxonomy" id="100035"/>
    <lineage>
        <taxon>Eukaryota</taxon>
        <taxon>Fungi</taxon>
        <taxon>Dikarya</taxon>
        <taxon>Ascomycota</taxon>
        <taxon>Pezizomycotina</taxon>
        <taxon>Dothideomycetes</taxon>
        <taxon>Pleosporomycetidae</taxon>
        <taxon>Pleosporales</taxon>
        <taxon>Pleosporales incertae sedis</taxon>
        <taxon>Massariosphaeria</taxon>
    </lineage>
</organism>